<protein>
    <submittedName>
        <fullName evidence="5">Restriction endonuclease</fullName>
    </submittedName>
</protein>
<comment type="similarity">
    <text evidence="1">Belongs to the type-I restriction system S methylase family.</text>
</comment>
<dbReference type="PANTHER" id="PTHR30408">
    <property type="entry name" value="TYPE-1 RESTRICTION ENZYME ECOKI SPECIFICITY PROTEIN"/>
    <property type="match status" value="1"/>
</dbReference>
<dbReference type="Gene3D" id="1.10.287.1120">
    <property type="entry name" value="Bipartite methylase S protein"/>
    <property type="match status" value="1"/>
</dbReference>
<sequence length="442" mass="48253">MSSEWSRLTLKNAGVTLIDCDHRTPAAANEGYPYIAIPQLKDGHIALDGVRRISQSDYNDWTRKLKPQVNDVIVVRRCNSGDSAHVPAGLDCAIGQNLVVLRASGDRVAPIFLRWLLKGPEWWGQVSKYINVGAVFDSLRCRDIPNFEFTIPPLDQQAEIASILGAIDDRITLLRETNDTLESIVQALFKSWFVDFDPVRTKAEGFEPEGIDASTAALFPDSFEESELGVVPRGWLVKPIGDAVECIGGGTPNTKDPSYWEPAEHPWTTPKDLSGQQSPVLLNTERKLSTLGLAKVSSGLLPAGTLLLSSRAPIGYLAIAQMSIAVNQGYIAIPPGGELSPLYMLIWCRQNMEGIKARANGSTFMEISKKAFRPIPALVPSASILAAFANVADPLFERLIGNECQAQTLTKLRDTLLPRLISGQLRLADAEINIENALSEAI</sequence>
<dbReference type="InterPro" id="IPR044946">
    <property type="entry name" value="Restrct_endonuc_typeI_TRD_sf"/>
</dbReference>
<dbReference type="Gene3D" id="3.90.220.20">
    <property type="entry name" value="DNA methylase specificity domains"/>
    <property type="match status" value="2"/>
</dbReference>
<dbReference type="GO" id="GO:0004519">
    <property type="term" value="F:endonuclease activity"/>
    <property type="evidence" value="ECO:0007669"/>
    <property type="project" value="UniProtKB-KW"/>
</dbReference>
<dbReference type="GO" id="GO:0009307">
    <property type="term" value="P:DNA restriction-modification system"/>
    <property type="evidence" value="ECO:0007669"/>
    <property type="project" value="UniProtKB-KW"/>
</dbReference>
<keyword evidence="3" id="KW-0238">DNA-binding</keyword>
<keyword evidence="5" id="KW-0378">Hydrolase</keyword>
<dbReference type="PATRIC" id="fig|317.243.peg.3632"/>
<dbReference type="Pfam" id="PF01420">
    <property type="entry name" value="Methylase_S"/>
    <property type="match status" value="2"/>
</dbReference>
<evidence type="ECO:0000256" key="3">
    <source>
        <dbReference type="ARBA" id="ARBA00023125"/>
    </source>
</evidence>
<dbReference type="GO" id="GO:0003677">
    <property type="term" value="F:DNA binding"/>
    <property type="evidence" value="ECO:0007669"/>
    <property type="project" value="UniProtKB-KW"/>
</dbReference>
<dbReference type="PANTHER" id="PTHR30408:SF13">
    <property type="entry name" value="TYPE I RESTRICTION ENZYME HINDI SPECIFICITY SUBUNIT"/>
    <property type="match status" value="1"/>
</dbReference>
<name>A0A1C7Z8P2_PSESX</name>
<gene>
    <name evidence="5" type="ORF">AFK24_13460</name>
</gene>
<dbReference type="InterPro" id="IPR052021">
    <property type="entry name" value="Type-I_RS_S_subunit"/>
</dbReference>
<dbReference type="AlphaFoldDB" id="A0A1C7Z8P2"/>
<evidence type="ECO:0000313" key="6">
    <source>
        <dbReference type="Proteomes" id="UP000093104"/>
    </source>
</evidence>
<dbReference type="EMBL" id="LGSI01000043">
    <property type="protein sequence ID" value="OCR24555.1"/>
    <property type="molecule type" value="Genomic_DNA"/>
</dbReference>
<dbReference type="SUPFAM" id="SSF116734">
    <property type="entry name" value="DNA methylase specificity domain"/>
    <property type="match status" value="2"/>
</dbReference>
<organism evidence="5 6">
    <name type="scientific">Pseudomonas syringae</name>
    <dbReference type="NCBI Taxonomy" id="317"/>
    <lineage>
        <taxon>Bacteria</taxon>
        <taxon>Pseudomonadati</taxon>
        <taxon>Pseudomonadota</taxon>
        <taxon>Gammaproteobacteria</taxon>
        <taxon>Pseudomonadales</taxon>
        <taxon>Pseudomonadaceae</taxon>
        <taxon>Pseudomonas</taxon>
    </lineage>
</organism>
<keyword evidence="5" id="KW-0255">Endonuclease</keyword>
<evidence type="ECO:0000259" key="4">
    <source>
        <dbReference type="Pfam" id="PF01420"/>
    </source>
</evidence>
<dbReference type="REBASE" id="167530">
    <property type="entry name" value="S.PsyGR122ORF13455P"/>
</dbReference>
<evidence type="ECO:0000313" key="5">
    <source>
        <dbReference type="EMBL" id="OCR24555.1"/>
    </source>
</evidence>
<reference evidence="5 6" key="1">
    <citation type="submission" date="2015-07" db="EMBL/GenBank/DDBJ databases">
        <title>Draft genome sequence of a diazotrophic, plant growth-promoting rhizobacterium of the Pseudomonas syringae complex.</title>
        <authorList>
            <person name="Patten C.L."/>
            <person name="Jeong H."/>
        </authorList>
    </citation>
    <scope>NUCLEOTIDE SEQUENCE [LARGE SCALE GENOMIC DNA]</scope>
    <source>
        <strain evidence="5 6">GR12-2</strain>
    </source>
</reference>
<keyword evidence="2" id="KW-0680">Restriction system</keyword>
<dbReference type="Proteomes" id="UP000093104">
    <property type="component" value="Unassembled WGS sequence"/>
</dbReference>
<dbReference type="InterPro" id="IPR000055">
    <property type="entry name" value="Restrct_endonuc_typeI_TRD"/>
</dbReference>
<feature type="domain" description="Type I restriction modification DNA specificity" evidence="4">
    <location>
        <begin position="28"/>
        <end position="182"/>
    </location>
</feature>
<dbReference type="OrthoDB" id="9798929at2"/>
<evidence type="ECO:0000256" key="2">
    <source>
        <dbReference type="ARBA" id="ARBA00022747"/>
    </source>
</evidence>
<keyword evidence="5" id="KW-0540">Nuclease</keyword>
<accession>A0A1C7Z8P2</accession>
<evidence type="ECO:0000256" key="1">
    <source>
        <dbReference type="ARBA" id="ARBA00010923"/>
    </source>
</evidence>
<feature type="domain" description="Type I restriction modification DNA specificity" evidence="4">
    <location>
        <begin position="232"/>
        <end position="380"/>
    </location>
</feature>
<proteinExistence type="inferred from homology"/>
<dbReference type="RefSeq" id="WP_080482147.1">
    <property type="nucleotide sequence ID" value="NZ_LGSI01000043.1"/>
</dbReference>
<comment type="caution">
    <text evidence="5">The sequence shown here is derived from an EMBL/GenBank/DDBJ whole genome shotgun (WGS) entry which is preliminary data.</text>
</comment>
<dbReference type="REBASE" id="900952">
    <property type="entry name" value="S1.PsyGR122ORF13455P"/>
</dbReference>